<keyword evidence="1" id="KW-0732">Signal</keyword>
<protein>
    <submittedName>
        <fullName evidence="2">Uncharacterized protein</fullName>
    </submittedName>
</protein>
<sequence length="76" mass="8087">MERSGLSAVWVGIALLLGHDLPVYAGEAERRRAGTVGLRGRKRGGKIGCVQDAASRTPYACFNNANQSDDKALSLN</sequence>
<reference evidence="2" key="1">
    <citation type="journal article" date="2016" name="Mol. Biol. Evol.">
        <title>Comparative Genomics of Early-Diverging Mushroom-Forming Fungi Provides Insights into the Origins of Lignocellulose Decay Capabilities.</title>
        <authorList>
            <person name="Nagy L.G."/>
            <person name="Riley R."/>
            <person name="Tritt A."/>
            <person name="Adam C."/>
            <person name="Daum C."/>
            <person name="Floudas D."/>
            <person name="Sun H."/>
            <person name="Yadav J.S."/>
            <person name="Pangilinan J."/>
            <person name="Larsson K.H."/>
            <person name="Matsuura K."/>
            <person name="Barry K."/>
            <person name="Labutti K."/>
            <person name="Kuo R."/>
            <person name="Ohm R.A."/>
            <person name="Bhattacharya S.S."/>
            <person name="Shirouzu T."/>
            <person name="Yoshinaga Y."/>
            <person name="Martin F.M."/>
            <person name="Grigoriev I.V."/>
            <person name="Hibbett D.S."/>
        </authorList>
    </citation>
    <scope>NUCLEOTIDE SEQUENCE [LARGE SCALE GENOMIC DNA]</scope>
    <source>
        <strain evidence="2">CBS 109695</strain>
    </source>
</reference>
<dbReference type="AlphaFoldDB" id="A0A167XK19"/>
<gene>
    <name evidence="2" type="ORF">FIBSPDRAFT_875706</name>
</gene>
<proteinExistence type="predicted"/>
<feature type="signal peptide" evidence="1">
    <location>
        <begin position="1"/>
        <end position="25"/>
    </location>
</feature>
<name>A0A167XK19_9AGAM</name>
<organism evidence="2">
    <name type="scientific">Athelia psychrophila</name>
    <dbReference type="NCBI Taxonomy" id="1759441"/>
    <lineage>
        <taxon>Eukaryota</taxon>
        <taxon>Fungi</taxon>
        <taxon>Dikarya</taxon>
        <taxon>Basidiomycota</taxon>
        <taxon>Agaricomycotina</taxon>
        <taxon>Agaricomycetes</taxon>
        <taxon>Agaricomycetidae</taxon>
        <taxon>Atheliales</taxon>
        <taxon>Atheliaceae</taxon>
        <taxon>Athelia</taxon>
    </lineage>
</organism>
<accession>A0A167XK19</accession>
<evidence type="ECO:0000256" key="1">
    <source>
        <dbReference type="SAM" id="SignalP"/>
    </source>
</evidence>
<evidence type="ECO:0000313" key="2">
    <source>
        <dbReference type="EMBL" id="KZP07299.1"/>
    </source>
</evidence>
<feature type="chain" id="PRO_5007894416" evidence="1">
    <location>
        <begin position="26"/>
        <end position="76"/>
    </location>
</feature>
<dbReference type="EMBL" id="KV417756">
    <property type="protein sequence ID" value="KZP07299.1"/>
    <property type="molecule type" value="Genomic_DNA"/>
</dbReference>